<proteinExistence type="predicted"/>
<dbReference type="OrthoDB" id="3473229at2759"/>
<name>A0A8E2FE78_9PEZI</name>
<dbReference type="EMBL" id="KV748454">
    <property type="protein sequence ID" value="OCL15384.1"/>
    <property type="molecule type" value="Genomic_DNA"/>
</dbReference>
<protein>
    <recommendedName>
        <fullName evidence="1">Aminoglycoside phosphotransferase domain-containing protein</fullName>
    </recommendedName>
</protein>
<sequence>MKIHPTTQSISLAIRALDNAVVPTLTDKSALAATEVVRHVLTDLLKRQGPAIKLLQELIAEGNVLEREILGLTDETAHGGGAASQNIDFESLAQQHEELTNRIVTSCTHLSSTGDHRAPHLLRRAAEWEHAYYAKIPTIQAKLYGEEGSSNSQPPEPALSKEYLEKFLVLSTYICTVECKDRKREELVIRNSDPAPIVLRSMYLVEQEYLFLKSLSKTDYPCPHPFDLALKTEGVGGNFFTMCRMPGLGASTFLATGQKTFSEKMILQLAELLAKLHKTPLETFSEFFEIYEEPAAFAEMVEERYRRSIKSWSHYLSEVEHLPSPYMTLLFGGLNRNIPKDSRRPVPTHGDFSVHISR</sequence>
<dbReference type="Proteomes" id="UP000250140">
    <property type="component" value="Unassembled WGS sequence"/>
</dbReference>
<evidence type="ECO:0000313" key="3">
    <source>
        <dbReference type="Proteomes" id="UP000250140"/>
    </source>
</evidence>
<dbReference type="InterPro" id="IPR002575">
    <property type="entry name" value="Aminoglycoside_PTrfase"/>
</dbReference>
<dbReference type="AlphaFoldDB" id="A0A8E2FE78"/>
<keyword evidence="3" id="KW-1185">Reference proteome</keyword>
<accession>A0A8E2FE78</accession>
<evidence type="ECO:0000259" key="1">
    <source>
        <dbReference type="Pfam" id="PF01636"/>
    </source>
</evidence>
<dbReference type="Gene3D" id="3.30.200.20">
    <property type="entry name" value="Phosphorylase Kinase, domain 1"/>
    <property type="match status" value="1"/>
</dbReference>
<reference evidence="2 3" key="1">
    <citation type="journal article" date="2016" name="Nat. Commun.">
        <title>Ectomycorrhizal ecology is imprinted in the genome of the dominant symbiotic fungus Cenococcum geophilum.</title>
        <authorList>
            <consortium name="DOE Joint Genome Institute"/>
            <person name="Peter M."/>
            <person name="Kohler A."/>
            <person name="Ohm R.A."/>
            <person name="Kuo A."/>
            <person name="Krutzmann J."/>
            <person name="Morin E."/>
            <person name="Arend M."/>
            <person name="Barry K.W."/>
            <person name="Binder M."/>
            <person name="Choi C."/>
            <person name="Clum A."/>
            <person name="Copeland A."/>
            <person name="Grisel N."/>
            <person name="Haridas S."/>
            <person name="Kipfer T."/>
            <person name="LaButti K."/>
            <person name="Lindquist E."/>
            <person name="Lipzen A."/>
            <person name="Maire R."/>
            <person name="Meier B."/>
            <person name="Mihaltcheva S."/>
            <person name="Molinier V."/>
            <person name="Murat C."/>
            <person name="Poggeler S."/>
            <person name="Quandt C.A."/>
            <person name="Sperisen C."/>
            <person name="Tritt A."/>
            <person name="Tisserant E."/>
            <person name="Crous P.W."/>
            <person name="Henrissat B."/>
            <person name="Nehls U."/>
            <person name="Egli S."/>
            <person name="Spatafora J.W."/>
            <person name="Grigoriev I.V."/>
            <person name="Martin F.M."/>
        </authorList>
    </citation>
    <scope>NUCLEOTIDE SEQUENCE [LARGE SCALE GENOMIC DNA]</scope>
    <source>
        <strain evidence="2 3">CBS 207.34</strain>
    </source>
</reference>
<gene>
    <name evidence="2" type="ORF">AOQ84DRAFT_370421</name>
</gene>
<organism evidence="2 3">
    <name type="scientific">Glonium stellatum</name>
    <dbReference type="NCBI Taxonomy" id="574774"/>
    <lineage>
        <taxon>Eukaryota</taxon>
        <taxon>Fungi</taxon>
        <taxon>Dikarya</taxon>
        <taxon>Ascomycota</taxon>
        <taxon>Pezizomycotina</taxon>
        <taxon>Dothideomycetes</taxon>
        <taxon>Pleosporomycetidae</taxon>
        <taxon>Gloniales</taxon>
        <taxon>Gloniaceae</taxon>
        <taxon>Glonium</taxon>
    </lineage>
</organism>
<evidence type="ECO:0000313" key="2">
    <source>
        <dbReference type="EMBL" id="OCL15384.1"/>
    </source>
</evidence>
<feature type="domain" description="Aminoglycoside phosphotransferase" evidence="1">
    <location>
        <begin position="186"/>
        <end position="353"/>
    </location>
</feature>
<dbReference type="InterPro" id="IPR011009">
    <property type="entry name" value="Kinase-like_dom_sf"/>
</dbReference>
<dbReference type="SUPFAM" id="SSF56112">
    <property type="entry name" value="Protein kinase-like (PK-like)"/>
    <property type="match status" value="1"/>
</dbReference>
<dbReference type="Gene3D" id="3.90.1200.10">
    <property type="match status" value="1"/>
</dbReference>
<dbReference type="Pfam" id="PF01636">
    <property type="entry name" value="APH"/>
    <property type="match status" value="1"/>
</dbReference>